<name>X0KWA8_FUSOX</name>
<feature type="transmembrane region" description="Helical" evidence="7">
    <location>
        <begin position="100"/>
        <end position="123"/>
    </location>
</feature>
<feature type="transmembrane region" description="Helical" evidence="7">
    <location>
        <begin position="293"/>
        <end position="313"/>
    </location>
</feature>
<dbReference type="GO" id="GO:0016020">
    <property type="term" value="C:membrane"/>
    <property type="evidence" value="ECO:0007669"/>
    <property type="project" value="UniProtKB-SubCell"/>
</dbReference>
<feature type="region of interest" description="Disordered" evidence="6">
    <location>
        <begin position="389"/>
        <end position="410"/>
    </location>
</feature>
<feature type="transmembrane region" description="Helical" evidence="7">
    <location>
        <begin position="256"/>
        <end position="281"/>
    </location>
</feature>
<dbReference type="PANTHER" id="PTHR33048:SF124">
    <property type="entry name" value="INTEGRAL MEMBRANE PROTEIN"/>
    <property type="match status" value="1"/>
</dbReference>
<feature type="transmembrane region" description="Helical" evidence="7">
    <location>
        <begin position="135"/>
        <end position="159"/>
    </location>
</feature>
<dbReference type="InterPro" id="IPR052337">
    <property type="entry name" value="SAT4-like"/>
</dbReference>
<evidence type="ECO:0000256" key="4">
    <source>
        <dbReference type="ARBA" id="ARBA00023136"/>
    </source>
</evidence>
<keyword evidence="2 7" id="KW-0812">Transmembrane</keyword>
<feature type="transmembrane region" description="Helical" evidence="7">
    <location>
        <begin position="333"/>
        <end position="352"/>
    </location>
</feature>
<dbReference type="EMBL" id="JH658198">
    <property type="protein sequence ID" value="EXM12971.1"/>
    <property type="molecule type" value="Genomic_DNA"/>
</dbReference>
<feature type="transmembrane region" description="Helical" evidence="7">
    <location>
        <begin position="214"/>
        <end position="236"/>
    </location>
</feature>
<sequence>MRHTFEMGFLPSQTASSDHLVILCHTPNHTKEPQLRCPVSTFISLLVIWKLLSVYPPPAAFDVVQMPSTPFWRRQDSVALAPPPPGITPNFVDPPTRTPFVISSSIGCFAVSSCFMLIRIYTFVAITKTRDSADYMLVTAWVFAAIYSTMTCTLVKYGFGRHAWDIPFSTFNNNFMKVGAITGTFYGMSIMLTKLSILAFYLRFVIASAKLRGVIYATIVFTILYSLIASFVWVYACRPLEKYWDLTITDGSCINFLKVTVFSGVMNTATDAIILLLPIAILRGLHLQKRQKLGVTLIMMTGGLVLSISVVRLKATVDSLSYQDLTWDSVPGIAWWTVEVHLALVCACLASLKPFLRRFLPKVIGSSYGTSDSNSGGIQRTLYLTSNPGLPPSRDGDEIPLQPSAATASN</sequence>
<dbReference type="OrthoDB" id="444631at2759"/>
<dbReference type="AlphaFoldDB" id="X0KWA8"/>
<evidence type="ECO:0000259" key="8">
    <source>
        <dbReference type="Pfam" id="PF20684"/>
    </source>
</evidence>
<comment type="subcellular location">
    <subcellularLocation>
        <location evidence="1">Membrane</location>
        <topology evidence="1">Multi-pass membrane protein</topology>
    </subcellularLocation>
</comment>
<evidence type="ECO:0000313" key="9">
    <source>
        <dbReference type="EMBL" id="EXM12971.1"/>
    </source>
</evidence>
<proteinExistence type="inferred from homology"/>
<feature type="transmembrane region" description="Helical" evidence="7">
    <location>
        <begin position="179"/>
        <end position="202"/>
    </location>
</feature>
<evidence type="ECO:0000256" key="6">
    <source>
        <dbReference type="SAM" id="MobiDB-lite"/>
    </source>
</evidence>
<evidence type="ECO:0000256" key="7">
    <source>
        <dbReference type="SAM" id="Phobius"/>
    </source>
</evidence>
<accession>X0KWA8</accession>
<keyword evidence="3 7" id="KW-1133">Transmembrane helix</keyword>
<gene>
    <name evidence="9" type="ORF">FOTG_18559</name>
</gene>
<evidence type="ECO:0000256" key="1">
    <source>
        <dbReference type="ARBA" id="ARBA00004141"/>
    </source>
</evidence>
<evidence type="ECO:0000256" key="3">
    <source>
        <dbReference type="ARBA" id="ARBA00022989"/>
    </source>
</evidence>
<dbReference type="InterPro" id="IPR049326">
    <property type="entry name" value="Rhodopsin_dom_fungi"/>
</dbReference>
<comment type="similarity">
    <text evidence="5">Belongs to the SAT4 family.</text>
</comment>
<organism evidence="9">
    <name type="scientific">Fusarium oxysporum f. sp. vasinfectum 25433</name>
    <dbReference type="NCBI Taxonomy" id="1089449"/>
    <lineage>
        <taxon>Eukaryota</taxon>
        <taxon>Fungi</taxon>
        <taxon>Dikarya</taxon>
        <taxon>Ascomycota</taxon>
        <taxon>Pezizomycotina</taxon>
        <taxon>Sordariomycetes</taxon>
        <taxon>Hypocreomycetidae</taxon>
        <taxon>Hypocreales</taxon>
        <taxon>Nectriaceae</taxon>
        <taxon>Fusarium</taxon>
        <taxon>Fusarium oxysporum species complex</taxon>
    </lineage>
</organism>
<dbReference type="PANTHER" id="PTHR33048">
    <property type="entry name" value="PTH11-LIKE INTEGRAL MEMBRANE PROTEIN (AFU_ORTHOLOGUE AFUA_5G11245)"/>
    <property type="match status" value="1"/>
</dbReference>
<evidence type="ECO:0000256" key="5">
    <source>
        <dbReference type="ARBA" id="ARBA00038359"/>
    </source>
</evidence>
<dbReference type="Proteomes" id="UP000030701">
    <property type="component" value="Unassembled WGS sequence"/>
</dbReference>
<reference evidence="9" key="1">
    <citation type="submission" date="2011-11" db="EMBL/GenBank/DDBJ databases">
        <title>The Genome Sequence of Fusarium oxysporum Cotton.</title>
        <authorList>
            <consortium name="The Broad Institute Genome Sequencing Platform"/>
            <person name="Ma L.-J."/>
            <person name="Gale L.R."/>
            <person name="Schwartz D.C."/>
            <person name="Zhou S."/>
            <person name="Corby-Kistler H."/>
            <person name="Young S.K."/>
            <person name="Zeng Q."/>
            <person name="Gargeya S."/>
            <person name="Fitzgerald M."/>
            <person name="Haas B."/>
            <person name="Abouelleil A."/>
            <person name="Alvarado L."/>
            <person name="Arachchi H.M."/>
            <person name="Berlin A."/>
            <person name="Brown A."/>
            <person name="Chapman S.B."/>
            <person name="Chen Z."/>
            <person name="Dunbar C."/>
            <person name="Freedman E."/>
            <person name="Gearin G."/>
            <person name="Goldberg J."/>
            <person name="Griggs A."/>
            <person name="Gujja S."/>
            <person name="Heiman D."/>
            <person name="Howarth C."/>
            <person name="Larson L."/>
            <person name="Lui A."/>
            <person name="MacDonald P.J.P."/>
            <person name="Montmayeur A."/>
            <person name="Murphy C."/>
            <person name="Neiman D."/>
            <person name="Pearson M."/>
            <person name="Priest M."/>
            <person name="Roberts A."/>
            <person name="Saif S."/>
            <person name="Shea T."/>
            <person name="Shenoy N."/>
            <person name="Sisk P."/>
            <person name="Stolte C."/>
            <person name="Sykes S."/>
            <person name="Wortman J."/>
            <person name="Nusbaum C."/>
            <person name="Birren B."/>
        </authorList>
    </citation>
    <scope>NUCLEOTIDE SEQUENCE [LARGE SCALE GENOMIC DNA]</scope>
    <source>
        <strain evidence="9">25433</strain>
    </source>
</reference>
<feature type="domain" description="Rhodopsin" evidence="8">
    <location>
        <begin position="118"/>
        <end position="358"/>
    </location>
</feature>
<reference evidence="9" key="2">
    <citation type="submission" date="2012-05" db="EMBL/GenBank/DDBJ databases">
        <title>The Genome Annotation of Fusarium oxysporum Cotton.</title>
        <authorList>
            <consortium name="The Broad Institute Genomics Platform"/>
            <person name="Ma L.-J."/>
            <person name="Corby-Kistler H."/>
            <person name="Broz K."/>
            <person name="Gale L.R."/>
            <person name="Jonkers W."/>
            <person name="O'Donnell K."/>
            <person name="Ploetz R."/>
            <person name="Steinberg C."/>
            <person name="Schwartz D.C."/>
            <person name="VanEtten H."/>
            <person name="Zhou S."/>
            <person name="Young S.K."/>
            <person name="Zeng Q."/>
            <person name="Gargeya S."/>
            <person name="Fitzgerald M."/>
            <person name="Abouelleil A."/>
            <person name="Alvarado L."/>
            <person name="Chapman S.B."/>
            <person name="Gainer-Dewar J."/>
            <person name="Goldberg J."/>
            <person name="Griggs A."/>
            <person name="Gujja S."/>
            <person name="Hansen M."/>
            <person name="Howarth C."/>
            <person name="Imamovic A."/>
            <person name="Ireland A."/>
            <person name="Larimer J."/>
            <person name="McCowan C."/>
            <person name="Murphy C."/>
            <person name="Pearson M."/>
            <person name="Poon T.W."/>
            <person name="Priest M."/>
            <person name="Roberts A."/>
            <person name="Saif S."/>
            <person name="Shea T."/>
            <person name="Sykes S."/>
            <person name="Wortman J."/>
            <person name="Nusbaum C."/>
            <person name="Birren B."/>
        </authorList>
    </citation>
    <scope>NUCLEOTIDE SEQUENCE</scope>
    <source>
        <strain evidence="9">25433</strain>
    </source>
</reference>
<dbReference type="HOGENOM" id="CLU_028200_12_0_1"/>
<evidence type="ECO:0000256" key="2">
    <source>
        <dbReference type="ARBA" id="ARBA00022692"/>
    </source>
</evidence>
<dbReference type="Pfam" id="PF20684">
    <property type="entry name" value="Fung_rhodopsin"/>
    <property type="match status" value="1"/>
</dbReference>
<protein>
    <recommendedName>
        <fullName evidence="8">Rhodopsin domain-containing protein</fullName>
    </recommendedName>
</protein>
<keyword evidence="4 7" id="KW-0472">Membrane</keyword>